<dbReference type="PANTHER" id="PTHR46558:SF4">
    <property type="entry name" value="DNA-BIDING PHAGE PROTEIN"/>
    <property type="match status" value="1"/>
</dbReference>
<dbReference type="SUPFAM" id="SSF47413">
    <property type="entry name" value="lambda repressor-like DNA-binding domains"/>
    <property type="match status" value="1"/>
</dbReference>
<feature type="transmembrane region" description="Helical" evidence="6">
    <location>
        <begin position="107"/>
        <end position="127"/>
    </location>
</feature>
<accession>A0ABP8FWN7</accession>
<comment type="caution">
    <text evidence="8">The sequence shown here is derived from an EMBL/GenBank/DDBJ whole genome shotgun (WGS) entry which is preliminary data.</text>
</comment>
<organism evidence="8 9">
    <name type="scientific">Nibribacter koreensis</name>
    <dbReference type="NCBI Taxonomy" id="1084519"/>
    <lineage>
        <taxon>Bacteria</taxon>
        <taxon>Pseudomonadati</taxon>
        <taxon>Bacteroidota</taxon>
        <taxon>Cytophagia</taxon>
        <taxon>Cytophagales</taxon>
        <taxon>Hymenobacteraceae</taxon>
        <taxon>Nibribacter</taxon>
    </lineage>
</organism>
<name>A0ABP8FWN7_9BACT</name>
<feature type="transmembrane region" description="Helical" evidence="6">
    <location>
        <begin position="148"/>
        <end position="172"/>
    </location>
</feature>
<dbReference type="SMART" id="SM00530">
    <property type="entry name" value="HTH_XRE"/>
    <property type="match status" value="1"/>
</dbReference>
<keyword evidence="4" id="KW-0238">DNA-binding</keyword>
<dbReference type="Gene3D" id="1.10.260.40">
    <property type="entry name" value="lambda repressor-like DNA-binding domains"/>
    <property type="match status" value="1"/>
</dbReference>
<evidence type="ECO:0000256" key="1">
    <source>
        <dbReference type="ARBA" id="ARBA00004141"/>
    </source>
</evidence>
<dbReference type="InterPro" id="IPR010982">
    <property type="entry name" value="Lambda_DNA-bd_dom_sf"/>
</dbReference>
<dbReference type="Pfam" id="PF09685">
    <property type="entry name" value="MamF_MmsF"/>
    <property type="match status" value="1"/>
</dbReference>
<dbReference type="PROSITE" id="PS50943">
    <property type="entry name" value="HTH_CROC1"/>
    <property type="match status" value="1"/>
</dbReference>
<evidence type="ECO:0000256" key="2">
    <source>
        <dbReference type="ARBA" id="ARBA00022692"/>
    </source>
</evidence>
<comment type="subcellular location">
    <subcellularLocation>
        <location evidence="1">Membrane</location>
        <topology evidence="1">Multi-pass membrane protein</topology>
    </subcellularLocation>
</comment>
<keyword evidence="2 6" id="KW-0812">Transmembrane</keyword>
<evidence type="ECO:0000256" key="6">
    <source>
        <dbReference type="SAM" id="Phobius"/>
    </source>
</evidence>
<keyword evidence="9" id="KW-1185">Reference proteome</keyword>
<dbReference type="InterPro" id="IPR001387">
    <property type="entry name" value="Cro/C1-type_HTH"/>
</dbReference>
<evidence type="ECO:0000256" key="3">
    <source>
        <dbReference type="ARBA" id="ARBA00022989"/>
    </source>
</evidence>
<reference evidence="9" key="1">
    <citation type="journal article" date="2019" name="Int. J. Syst. Evol. Microbiol.">
        <title>The Global Catalogue of Microorganisms (GCM) 10K type strain sequencing project: providing services to taxonomists for standard genome sequencing and annotation.</title>
        <authorList>
            <consortium name="The Broad Institute Genomics Platform"/>
            <consortium name="The Broad Institute Genome Sequencing Center for Infectious Disease"/>
            <person name="Wu L."/>
            <person name="Ma J."/>
        </authorList>
    </citation>
    <scope>NUCLEOTIDE SEQUENCE [LARGE SCALE GENOMIC DNA]</scope>
    <source>
        <strain evidence="9">JCM 17917</strain>
    </source>
</reference>
<dbReference type="InterPro" id="IPR019109">
    <property type="entry name" value="MamF_MmsF"/>
</dbReference>
<evidence type="ECO:0000313" key="9">
    <source>
        <dbReference type="Proteomes" id="UP001501844"/>
    </source>
</evidence>
<feature type="domain" description="HTH cro/C1-type" evidence="7">
    <location>
        <begin position="13"/>
        <end position="64"/>
    </location>
</feature>
<gene>
    <name evidence="8" type="ORF">GCM10023183_31630</name>
</gene>
<dbReference type="CDD" id="cd00093">
    <property type="entry name" value="HTH_XRE"/>
    <property type="match status" value="1"/>
</dbReference>
<evidence type="ECO:0000313" key="8">
    <source>
        <dbReference type="EMBL" id="GAA4312525.1"/>
    </source>
</evidence>
<keyword evidence="5 6" id="KW-0472">Membrane</keyword>
<keyword evidence="3 6" id="KW-1133">Transmembrane helix</keyword>
<feature type="transmembrane region" description="Helical" evidence="6">
    <location>
        <begin position="178"/>
        <end position="200"/>
    </location>
</feature>
<proteinExistence type="predicted"/>
<dbReference type="Pfam" id="PF01381">
    <property type="entry name" value="HTH_3"/>
    <property type="match status" value="1"/>
</dbReference>
<protein>
    <recommendedName>
        <fullName evidence="7">HTH cro/C1-type domain-containing protein</fullName>
    </recommendedName>
</protein>
<dbReference type="Proteomes" id="UP001501844">
    <property type="component" value="Unassembled WGS sequence"/>
</dbReference>
<dbReference type="PANTHER" id="PTHR46558">
    <property type="entry name" value="TRACRIPTIONAL REGULATORY PROTEIN-RELATED-RELATED"/>
    <property type="match status" value="1"/>
</dbReference>
<evidence type="ECO:0000256" key="4">
    <source>
        <dbReference type="ARBA" id="ARBA00023125"/>
    </source>
</evidence>
<dbReference type="EMBL" id="BAABGX010000003">
    <property type="protein sequence ID" value="GAA4312525.1"/>
    <property type="molecule type" value="Genomic_DNA"/>
</dbReference>
<sequence length="217" mass="23995">MNPMNLADKVTTYRKSQGLSQEDLADLSQISLRTIQRIEGGKSIPRGYTLKSLAQALGKPVEEFAGQEEAEAPSLPVAVEQEVAQPEVQPMATSPGALTMWLQQLNIASFAFLVLPYLGFLVPLWLWRKQPEGSEARVLGARVVNFQVLWCVGMHLGLLLALGVQLALAYYFQVKLGFLVLGTFFFFYALNIVAILYGAAKLRTSQNLYSVGFYLFG</sequence>
<evidence type="ECO:0000256" key="5">
    <source>
        <dbReference type="ARBA" id="ARBA00023136"/>
    </source>
</evidence>
<evidence type="ECO:0000259" key="7">
    <source>
        <dbReference type="PROSITE" id="PS50943"/>
    </source>
</evidence>